<evidence type="ECO:0000313" key="6">
    <source>
        <dbReference type="EMBL" id="WEX91081.1"/>
    </source>
</evidence>
<evidence type="ECO:0000259" key="5">
    <source>
        <dbReference type="Pfam" id="PF00884"/>
    </source>
</evidence>
<dbReference type="Pfam" id="PF00884">
    <property type="entry name" value="Sulfatase"/>
    <property type="match status" value="1"/>
</dbReference>
<dbReference type="Gene3D" id="3.40.720.10">
    <property type="entry name" value="Alkaline Phosphatase, subunit A"/>
    <property type="match status" value="1"/>
</dbReference>
<evidence type="ECO:0000256" key="4">
    <source>
        <dbReference type="ARBA" id="ARBA00022837"/>
    </source>
</evidence>
<dbReference type="InterPro" id="IPR017850">
    <property type="entry name" value="Alkaline_phosphatase_core_sf"/>
</dbReference>
<accession>A0ABY8DJJ0</accession>
<dbReference type="InterPro" id="IPR024607">
    <property type="entry name" value="Sulfatase_CS"/>
</dbReference>
<dbReference type="PROSITE" id="PS00523">
    <property type="entry name" value="SULFATASE_1"/>
    <property type="match status" value="1"/>
</dbReference>
<dbReference type="PANTHER" id="PTHR42693">
    <property type="entry name" value="ARYLSULFATASE FAMILY MEMBER"/>
    <property type="match status" value="1"/>
</dbReference>
<dbReference type="RefSeq" id="WP_280663046.1">
    <property type="nucleotide sequence ID" value="NZ_CP120374.1"/>
</dbReference>
<dbReference type="EMBL" id="CP120374">
    <property type="protein sequence ID" value="WEX91081.1"/>
    <property type="molecule type" value="Genomic_DNA"/>
</dbReference>
<evidence type="ECO:0000256" key="3">
    <source>
        <dbReference type="ARBA" id="ARBA00022801"/>
    </source>
</evidence>
<dbReference type="Proteomes" id="UP001229355">
    <property type="component" value="Chromosome 2"/>
</dbReference>
<protein>
    <submittedName>
        <fullName evidence="6">Sulfatase-like hydrolase/transferase</fullName>
    </submittedName>
</protein>
<keyword evidence="4" id="KW-0106">Calcium</keyword>
<organism evidence="6 7">
    <name type="scientific">Sinorhizobium garamanticum</name>
    <dbReference type="NCBI Taxonomy" id="680247"/>
    <lineage>
        <taxon>Bacteria</taxon>
        <taxon>Pseudomonadati</taxon>
        <taxon>Pseudomonadota</taxon>
        <taxon>Alphaproteobacteria</taxon>
        <taxon>Hyphomicrobiales</taxon>
        <taxon>Rhizobiaceae</taxon>
        <taxon>Sinorhizobium/Ensifer group</taxon>
        <taxon>Sinorhizobium</taxon>
    </lineage>
</organism>
<evidence type="ECO:0000256" key="1">
    <source>
        <dbReference type="ARBA" id="ARBA00008779"/>
    </source>
</evidence>
<proteinExistence type="inferred from homology"/>
<dbReference type="InterPro" id="IPR000917">
    <property type="entry name" value="Sulfatase_N"/>
</dbReference>
<keyword evidence="7" id="KW-1185">Reference proteome</keyword>
<keyword evidence="2" id="KW-0479">Metal-binding</keyword>
<gene>
    <name evidence="6" type="ORF">PZN02_004694</name>
</gene>
<keyword evidence="3" id="KW-0378">Hydrolase</keyword>
<name>A0ABY8DJJ0_9HYPH</name>
<sequence>MKNLLFIGVDQLRWDCLGPCKAVPVKTPNLDRLIENGVSFDRAYCTSPLCTPSRASMLTGDYAFTHGMGTNCDMYHALARELTRPERLLHNDLRRAGYRCGFVGKWHVGVEKGPGDYGFEGDAPAGYGNIVKTKAFQDYLSSTGLSYSIEPELYFNPDQQTMAAGRWRGPQASTPCHFLTDQIIGMLQGLAGGSAPFFATVQYWDPHGPHLISDEFYGVTDRTKITPWNNFSDDLSGKPRRVKRERDDFYRNHPRTEEELVAYIGYYCDHVAMLDCEIGRLLDYVDQSGLAENTLVVFTSDHGDMTGAHGGLIDKGLPYSEAMRVPLIFSHPSLQSGRRDALALNMDILPTALSLLGVSYAPRQAEDLSAQVLGTSQQGRDYLLAEYHGLRFLYSQRILVSRDNFKYIFSPGDMDELYDLDSDPGEMRNLAAEADYADVLSRMRSALIDETARYLDPLRDCVAKFNGQWRTHSGQFDVTSAYLTEAAPRGGQRTCPD</sequence>
<evidence type="ECO:0000256" key="2">
    <source>
        <dbReference type="ARBA" id="ARBA00022723"/>
    </source>
</evidence>
<dbReference type="PANTHER" id="PTHR42693:SF53">
    <property type="entry name" value="ENDO-4-O-SULFATASE"/>
    <property type="match status" value="1"/>
</dbReference>
<dbReference type="SUPFAM" id="SSF53649">
    <property type="entry name" value="Alkaline phosphatase-like"/>
    <property type="match status" value="1"/>
</dbReference>
<reference evidence="6 7" key="1">
    <citation type="submission" date="2023-03" db="EMBL/GenBank/DDBJ databases">
        <authorList>
            <person name="Kaur S."/>
            <person name="Espinosa-Saiz D."/>
            <person name="Velazquez E."/>
            <person name="Menendez E."/>
            <person name="diCenzo G.C."/>
        </authorList>
    </citation>
    <scope>NUCLEOTIDE SEQUENCE [LARGE SCALE GENOMIC DNA]</scope>
    <source>
        <strain evidence="6 7">LMG 24692</strain>
    </source>
</reference>
<comment type="similarity">
    <text evidence="1">Belongs to the sulfatase family.</text>
</comment>
<evidence type="ECO:0000313" key="7">
    <source>
        <dbReference type="Proteomes" id="UP001229355"/>
    </source>
</evidence>
<feature type="domain" description="Sulfatase N-terminal" evidence="5">
    <location>
        <begin position="2"/>
        <end position="358"/>
    </location>
</feature>
<dbReference type="InterPro" id="IPR050738">
    <property type="entry name" value="Sulfatase"/>
</dbReference>